<gene>
    <name evidence="3" type="ORF">HPLM_LOCUS17094</name>
</gene>
<keyword evidence="2" id="KW-0732">Signal</keyword>
<feature type="region of interest" description="Disordered" evidence="1">
    <location>
        <begin position="56"/>
        <end position="102"/>
    </location>
</feature>
<evidence type="ECO:0000313" key="4">
    <source>
        <dbReference type="Proteomes" id="UP000268014"/>
    </source>
</evidence>
<feature type="signal peptide" evidence="2">
    <location>
        <begin position="1"/>
        <end position="16"/>
    </location>
</feature>
<feature type="chain" id="PRO_5043124195" evidence="2">
    <location>
        <begin position="17"/>
        <end position="198"/>
    </location>
</feature>
<dbReference type="AlphaFoldDB" id="A0A0N4WYX2"/>
<accession>A0A0N4WYX2</accession>
<feature type="compositionally biased region" description="Low complexity" evidence="1">
    <location>
        <begin position="73"/>
        <end position="93"/>
    </location>
</feature>
<evidence type="ECO:0000313" key="3">
    <source>
        <dbReference type="EMBL" id="VDO63349.1"/>
    </source>
</evidence>
<keyword evidence="4" id="KW-1185">Reference proteome</keyword>
<name>A0A0N4WYX2_HAEPC</name>
<evidence type="ECO:0000256" key="2">
    <source>
        <dbReference type="SAM" id="SignalP"/>
    </source>
</evidence>
<dbReference type="WBParaSite" id="HPLM_0001710201-mRNA-1">
    <property type="protein sequence ID" value="HPLM_0001710201-mRNA-1"/>
    <property type="gene ID" value="HPLM_0001710201"/>
</dbReference>
<dbReference type="Proteomes" id="UP000268014">
    <property type="component" value="Unassembled WGS sequence"/>
</dbReference>
<dbReference type="InterPro" id="IPR008922">
    <property type="entry name" value="Di-copper_centre_dom_sf"/>
</dbReference>
<dbReference type="STRING" id="6290.A0A0N4WYX2"/>
<dbReference type="EMBL" id="UZAF01019766">
    <property type="protein sequence ID" value="VDO63349.1"/>
    <property type="molecule type" value="Genomic_DNA"/>
</dbReference>
<organism evidence="5">
    <name type="scientific">Haemonchus placei</name>
    <name type="common">Barber's pole worm</name>
    <dbReference type="NCBI Taxonomy" id="6290"/>
    <lineage>
        <taxon>Eukaryota</taxon>
        <taxon>Metazoa</taxon>
        <taxon>Ecdysozoa</taxon>
        <taxon>Nematoda</taxon>
        <taxon>Chromadorea</taxon>
        <taxon>Rhabditida</taxon>
        <taxon>Rhabditina</taxon>
        <taxon>Rhabditomorpha</taxon>
        <taxon>Strongyloidea</taxon>
        <taxon>Trichostrongylidae</taxon>
        <taxon>Haemonchus</taxon>
    </lineage>
</organism>
<dbReference type="OrthoDB" id="6132182at2759"/>
<evidence type="ECO:0000256" key="1">
    <source>
        <dbReference type="SAM" id="MobiDB-lite"/>
    </source>
</evidence>
<evidence type="ECO:0000313" key="5">
    <source>
        <dbReference type="WBParaSite" id="HPLM_0001710201-mRNA-1"/>
    </source>
</evidence>
<reference evidence="5" key="1">
    <citation type="submission" date="2017-02" db="UniProtKB">
        <authorList>
            <consortium name="WormBaseParasite"/>
        </authorList>
    </citation>
    <scope>IDENTIFICATION</scope>
</reference>
<dbReference type="Gene3D" id="1.10.1280.10">
    <property type="entry name" value="Di-copper center containing domain from catechol oxidase"/>
    <property type="match status" value="1"/>
</dbReference>
<protein>
    <submittedName>
        <fullName evidence="5">M15 family peptidase</fullName>
    </submittedName>
</protein>
<reference evidence="3 4" key="2">
    <citation type="submission" date="2018-11" db="EMBL/GenBank/DDBJ databases">
        <authorList>
            <consortium name="Pathogen Informatics"/>
        </authorList>
    </citation>
    <scope>NUCLEOTIDE SEQUENCE [LARGE SCALE GENOMIC DNA]</scope>
    <source>
        <strain evidence="3 4">MHpl1</strain>
    </source>
</reference>
<proteinExistence type="predicted"/>
<sequence>MRYLLALLLLVLLADAARVSSIEPPRDCSDAPNSDIKTSCLLIRTLDRLTRRRLARQAARNRTPTTPSQRRAGQQGSTPRTRQTTPQQQGPRRPAVPEWLTPIPVPPNSRGQVAYHPYDCMTLGCLCPFFAGQMQGGNCVLSNGAILTMAYRKEYRMMTDDERNRWHRALATLKANGEYDRMSRQHFDVSSTNSSIVE</sequence>
<dbReference type="SUPFAM" id="SSF48056">
    <property type="entry name" value="Di-copper centre-containing domain"/>
    <property type="match status" value="1"/>
</dbReference>